<proteinExistence type="predicted"/>
<name>A0A5Q4YXM1_9BURK</name>
<dbReference type="RefSeq" id="WP_007176955.1">
    <property type="nucleotide sequence ID" value="NZ_LR699554.1"/>
</dbReference>
<keyword evidence="2" id="KW-1185">Reference proteome</keyword>
<gene>
    <name evidence="1" type="ORF">PDMSB3_1321</name>
</gene>
<protein>
    <submittedName>
        <fullName evidence="1">Uncharacterized protein</fullName>
    </submittedName>
</protein>
<reference evidence="1 2" key="1">
    <citation type="submission" date="2019-08" db="EMBL/GenBank/DDBJ databases">
        <authorList>
            <person name="Herpell B J."/>
        </authorList>
    </citation>
    <scope>NUCLEOTIDE SEQUENCE [LARGE SCALE GENOMIC DNA]</scope>
    <source>
        <strain evidence="2">Msb3</strain>
    </source>
</reference>
<dbReference type="Proteomes" id="UP000325811">
    <property type="component" value="Chromosome II"/>
</dbReference>
<dbReference type="EMBL" id="LR699554">
    <property type="protein sequence ID" value="VVD32612.1"/>
    <property type="molecule type" value="Genomic_DNA"/>
</dbReference>
<evidence type="ECO:0000313" key="2">
    <source>
        <dbReference type="Proteomes" id="UP000325811"/>
    </source>
</evidence>
<evidence type="ECO:0000313" key="1">
    <source>
        <dbReference type="EMBL" id="VVD32612.1"/>
    </source>
</evidence>
<sequence length="62" mass="6912">MQARKAAKKLELKRIGIIEAIDGHHLPLFRRRQTRLAGSPAIVGAEEAHIHPHPLIHGLRAN</sequence>
<dbReference type="KEGG" id="pdio:PDMSB3_1321.1"/>
<organism evidence="1 2">
    <name type="scientific">Paraburkholderia dioscoreae</name>
    <dbReference type="NCBI Taxonomy" id="2604047"/>
    <lineage>
        <taxon>Bacteria</taxon>
        <taxon>Pseudomonadati</taxon>
        <taxon>Pseudomonadota</taxon>
        <taxon>Betaproteobacteria</taxon>
        <taxon>Burkholderiales</taxon>
        <taxon>Burkholderiaceae</taxon>
        <taxon>Paraburkholderia</taxon>
    </lineage>
</organism>
<accession>A0A5Q4YXM1</accession>
<dbReference type="AlphaFoldDB" id="A0A5Q4YXM1"/>